<organism evidence="2">
    <name type="scientific">Fusobacterium animalis 7_1</name>
    <dbReference type="NCBI Taxonomy" id="457405"/>
    <lineage>
        <taxon>Bacteria</taxon>
        <taxon>Fusobacteriati</taxon>
        <taxon>Fusobacteriota</taxon>
        <taxon>Fusobacteriia</taxon>
        <taxon>Fusobacteriales</taxon>
        <taxon>Fusobacteriaceae</taxon>
        <taxon>Fusobacterium</taxon>
    </lineage>
</organism>
<sequence>MTKYKKILYNSLKKEGDNIKKNKAFSIFEIILSILIFSFLMNIAFVKYREFKELRDINEAKTKITEAFYLVSTTSLKQKTKQELQLDLSAKKIIISNKSLKTQEIKLPKDLIYYHTYTSNLNSLKLSFTKNGNISKSFSIYIFNRAKKVRYKISFYGFDRSKFLKINNYRKKKNNEISYSKILDYHKSTNEDRETFYKDWRRE</sequence>
<proteinExistence type="predicted"/>
<keyword evidence="1" id="KW-0472">Membrane</keyword>
<dbReference type="Proteomes" id="UP000002799">
    <property type="component" value="Chromosome"/>
</dbReference>
<dbReference type="eggNOG" id="ENOG5032R07">
    <property type="taxonomic scope" value="Bacteria"/>
</dbReference>
<evidence type="ECO:0000313" key="3">
    <source>
        <dbReference type="Proteomes" id="UP000002799"/>
    </source>
</evidence>
<dbReference type="HOGENOM" id="CLU_128500_0_0_0"/>
<evidence type="ECO:0000313" key="2">
    <source>
        <dbReference type="EMBL" id="EEO43695.2"/>
    </source>
</evidence>
<keyword evidence="1" id="KW-0812">Transmembrane</keyword>
<accession>A0A140PWZ5</accession>
<name>A0A140PWZ5_9FUSO</name>
<dbReference type="AlphaFoldDB" id="A0A140PWZ5"/>
<dbReference type="KEGG" id="fne:FSDG_02254"/>
<evidence type="ECO:0000256" key="1">
    <source>
        <dbReference type="SAM" id="Phobius"/>
    </source>
</evidence>
<protein>
    <recommendedName>
        <fullName evidence="4">N-terminal cleavage protein</fullName>
    </recommendedName>
</protein>
<feature type="transmembrane region" description="Helical" evidence="1">
    <location>
        <begin position="24"/>
        <end position="45"/>
    </location>
</feature>
<reference evidence="2 3" key="1">
    <citation type="submission" date="2013-11" db="EMBL/GenBank/DDBJ databases">
        <title>The Genome Sequence of Fusobacterium sp. 7_1.</title>
        <authorList>
            <consortium name="The Broad Institute Genome Sequencing Platform"/>
            <person name="Earl A."/>
            <person name="Ward D."/>
            <person name="Feldgarden M."/>
            <person name="Gevers D."/>
            <person name="Strauss J."/>
            <person name="Ambrose C.E."/>
            <person name="Allen-Vercoe E."/>
            <person name="Walker B."/>
            <person name="Young S.K."/>
            <person name="Zeng Q."/>
            <person name="Gargeya S."/>
            <person name="Fitzgerald M."/>
            <person name="Haas B."/>
            <person name="Abouelleil A."/>
            <person name="Alvarado L."/>
            <person name="Arachchi H.M."/>
            <person name="Berlin A.M."/>
            <person name="Chapman S.B."/>
            <person name="Goldberg J."/>
            <person name="Griggs A."/>
            <person name="Gujja S."/>
            <person name="Hansen M."/>
            <person name="Howarth C."/>
            <person name="Imamovic A."/>
            <person name="Larimer J."/>
            <person name="McCowen C."/>
            <person name="Montmayeur A."/>
            <person name="Murphy C."/>
            <person name="Neiman D."/>
            <person name="Pearson M."/>
            <person name="Priest M."/>
            <person name="Roberts A."/>
            <person name="Saif S."/>
            <person name="Shea T."/>
            <person name="Sisk P."/>
            <person name="Sykes S."/>
            <person name="Wortman J."/>
            <person name="Nusbaum C."/>
            <person name="Birren B."/>
        </authorList>
    </citation>
    <scope>NUCLEOTIDE SEQUENCE [LARGE SCALE GENOMIC DNA]</scope>
    <source>
        <strain evidence="2 3">7_1</strain>
    </source>
</reference>
<keyword evidence="1" id="KW-1133">Transmembrane helix</keyword>
<gene>
    <name evidence="2" type="ORF">FSDG_02254</name>
</gene>
<evidence type="ECO:0008006" key="4">
    <source>
        <dbReference type="Google" id="ProtNLM"/>
    </source>
</evidence>
<dbReference type="EMBL" id="CP007062">
    <property type="protein sequence ID" value="EEO43695.2"/>
    <property type="molecule type" value="Genomic_DNA"/>
</dbReference>